<comment type="caution">
    <text evidence="1">The sequence shown here is derived from an EMBL/GenBank/DDBJ whole genome shotgun (WGS) entry which is preliminary data.</text>
</comment>
<dbReference type="Proteomes" id="UP000183206">
    <property type="component" value="Unassembled WGS sequence"/>
</dbReference>
<dbReference type="EMBL" id="MNVO01000052">
    <property type="protein sequence ID" value="OIO31971.1"/>
    <property type="molecule type" value="Genomic_DNA"/>
</dbReference>
<evidence type="ECO:0000313" key="2">
    <source>
        <dbReference type="Proteomes" id="UP000183206"/>
    </source>
</evidence>
<dbReference type="STRING" id="1805282.AUJ44_03425"/>
<proteinExistence type="predicted"/>
<accession>A0A1J4V7G6</accession>
<evidence type="ECO:0000313" key="1">
    <source>
        <dbReference type="EMBL" id="OIO31971.1"/>
    </source>
</evidence>
<gene>
    <name evidence="1" type="ORF">AUJ44_03425</name>
</gene>
<reference evidence="1 2" key="1">
    <citation type="journal article" date="2016" name="Environ. Microbiol.">
        <title>Genomic resolution of a cold subsurface aquifer community provides metabolic insights for novel microbes adapted to high CO concentrations.</title>
        <authorList>
            <person name="Probst A.J."/>
            <person name="Castelle C.J."/>
            <person name="Singh A."/>
            <person name="Brown C.T."/>
            <person name="Anantharaman K."/>
            <person name="Sharon I."/>
            <person name="Hug L.A."/>
            <person name="Burstein D."/>
            <person name="Emerson J.B."/>
            <person name="Thomas B.C."/>
            <person name="Banfield J.F."/>
        </authorList>
    </citation>
    <scope>NUCLEOTIDE SEQUENCE [LARGE SCALE GENOMIC DNA]</scope>
    <source>
        <strain evidence="1">CG1_02_47_685</strain>
    </source>
</reference>
<organism evidence="1 2">
    <name type="scientific">Candidatus Nomurabacteria bacterium CG1_02_47_685</name>
    <dbReference type="NCBI Taxonomy" id="1805282"/>
    <lineage>
        <taxon>Bacteria</taxon>
        <taxon>Candidatus Nomuraibacteriota</taxon>
    </lineage>
</organism>
<name>A0A1J4V7G6_9BACT</name>
<sequence length="89" mass="9617">MAASKRLLTRSDIETVKRIITYHKNIAFCNSLTPEGASMKERHTRWSGTLQKTLKAATLANSVDGDEGDVVNCVASTDGLVPDDGNPLN</sequence>
<protein>
    <submittedName>
        <fullName evidence="1">Uncharacterized protein</fullName>
    </submittedName>
</protein>
<dbReference type="AlphaFoldDB" id="A0A1J4V7G6"/>